<organism evidence="2 3">
    <name type="scientific">Erwinia psidii</name>
    <dbReference type="NCBI Taxonomy" id="69224"/>
    <lineage>
        <taxon>Bacteria</taxon>
        <taxon>Pseudomonadati</taxon>
        <taxon>Pseudomonadota</taxon>
        <taxon>Gammaproteobacteria</taxon>
        <taxon>Enterobacterales</taxon>
        <taxon>Erwiniaceae</taxon>
        <taxon>Erwinia</taxon>
    </lineage>
</organism>
<evidence type="ECO:0000313" key="3">
    <source>
        <dbReference type="Proteomes" id="UP000279457"/>
    </source>
</evidence>
<dbReference type="AlphaFoldDB" id="A0A3N6S8L8"/>
<dbReference type="EMBL" id="RHHM01000022">
    <property type="protein sequence ID" value="RQM36473.1"/>
    <property type="molecule type" value="Genomic_DNA"/>
</dbReference>
<dbReference type="Proteomes" id="UP000279457">
    <property type="component" value="Unassembled WGS sequence"/>
</dbReference>
<name>A0A3N6S8L8_9GAMM</name>
<evidence type="ECO:0000313" key="2">
    <source>
        <dbReference type="EMBL" id="RQM36473.1"/>
    </source>
</evidence>
<reference evidence="2 3" key="1">
    <citation type="submission" date="2018-10" db="EMBL/GenBank/DDBJ databases">
        <title>Draft genome sequence for the type isolate of Erwinia psidii, agent causal of bacterial blight in guava (Psidium guajava) and wilt and die-back of Eucalyptus spp.</title>
        <authorList>
            <person name="Hermenegildo P.S."/>
            <person name="Santos S.A."/>
            <person name="Guimaraes L.M.S."/>
            <person name="Vidigal P.M.P."/>
            <person name="Pereira I.C."/>
            <person name="Badel J.L."/>
            <person name="Alfenas-Zerbini P."/>
            <person name="Ferreira M.A.S.V."/>
            <person name="Alfenas A.C."/>
        </authorList>
    </citation>
    <scope>NUCLEOTIDE SEQUENCE [LARGE SCALE GENOMIC DNA]</scope>
    <source>
        <strain evidence="2 3">IBSBF 435</strain>
    </source>
</reference>
<protein>
    <submittedName>
        <fullName evidence="2">Uncharacterized protein</fullName>
    </submittedName>
</protein>
<proteinExistence type="predicted"/>
<sequence length="118" mass="12779">MKFCKVMPAREEEALRRLWQMMGKACVICKAFFAVSFHPVPFKASGKTITRHAVINTHRTGIYHAGQFAEKTMHGEGCPSPLPRAKGDVATSDIRHQTSGTGGANLHGPTDTEASGRG</sequence>
<feature type="region of interest" description="Disordered" evidence="1">
    <location>
        <begin position="73"/>
        <end position="118"/>
    </location>
</feature>
<accession>A0A3N6S8L8</accession>
<keyword evidence="3" id="KW-1185">Reference proteome</keyword>
<evidence type="ECO:0000256" key="1">
    <source>
        <dbReference type="SAM" id="MobiDB-lite"/>
    </source>
</evidence>
<gene>
    <name evidence="2" type="ORF">EB241_20265</name>
</gene>
<comment type="caution">
    <text evidence="2">The sequence shown here is derived from an EMBL/GenBank/DDBJ whole genome shotgun (WGS) entry which is preliminary data.</text>
</comment>